<dbReference type="PANTHER" id="PTHR45779:SF7">
    <property type="entry name" value="PEPTIDYLPROLYL ISOMERASE"/>
    <property type="match status" value="1"/>
</dbReference>
<evidence type="ECO:0000259" key="7">
    <source>
        <dbReference type="PROSITE" id="PS50059"/>
    </source>
</evidence>
<keyword evidence="3 4" id="KW-0413">Isomerase</keyword>
<dbReference type="Gene3D" id="3.10.50.40">
    <property type="match status" value="1"/>
</dbReference>
<reference evidence="8 9" key="1">
    <citation type="submission" date="2020-05" db="EMBL/GenBank/DDBJ databases">
        <title>Erythrobacter mangrovi sp. nov., isolated from rhizosphere soil of mangrove plant (Kandelia candel).</title>
        <authorList>
            <person name="Ye Y.H."/>
        </authorList>
    </citation>
    <scope>NUCLEOTIDE SEQUENCE [LARGE SCALE GENOMIC DNA]</scope>
    <source>
        <strain evidence="8 9">EB310</strain>
    </source>
</reference>
<comment type="catalytic activity">
    <reaction evidence="1 4 5">
        <text>[protein]-peptidylproline (omega=180) = [protein]-peptidylproline (omega=0)</text>
        <dbReference type="Rhea" id="RHEA:16237"/>
        <dbReference type="Rhea" id="RHEA-COMP:10747"/>
        <dbReference type="Rhea" id="RHEA-COMP:10748"/>
        <dbReference type="ChEBI" id="CHEBI:83833"/>
        <dbReference type="ChEBI" id="CHEBI:83834"/>
        <dbReference type="EC" id="5.2.1.8"/>
    </reaction>
</comment>
<evidence type="ECO:0000256" key="4">
    <source>
        <dbReference type="PROSITE-ProRule" id="PRU00277"/>
    </source>
</evidence>
<dbReference type="Proteomes" id="UP000504693">
    <property type="component" value="Chromosome"/>
</dbReference>
<organism evidence="8 9">
    <name type="scientific">Erythrobacter mangrovi</name>
    <dbReference type="NCBI Taxonomy" id="2739433"/>
    <lineage>
        <taxon>Bacteria</taxon>
        <taxon>Pseudomonadati</taxon>
        <taxon>Pseudomonadota</taxon>
        <taxon>Alphaproteobacteria</taxon>
        <taxon>Sphingomonadales</taxon>
        <taxon>Erythrobacteraceae</taxon>
        <taxon>Erythrobacter/Porphyrobacter group</taxon>
        <taxon>Erythrobacter</taxon>
    </lineage>
</organism>
<gene>
    <name evidence="8" type="ORF">HQR01_05225</name>
</gene>
<dbReference type="InterPro" id="IPR046357">
    <property type="entry name" value="PPIase_dom_sf"/>
</dbReference>
<dbReference type="EC" id="5.2.1.8" evidence="5"/>
<evidence type="ECO:0000256" key="1">
    <source>
        <dbReference type="ARBA" id="ARBA00000971"/>
    </source>
</evidence>
<feature type="signal peptide" evidence="6">
    <location>
        <begin position="1"/>
        <end position="19"/>
    </location>
</feature>
<protein>
    <recommendedName>
        <fullName evidence="5">Peptidyl-prolyl cis-trans isomerase</fullName>
        <ecNumber evidence="5">5.2.1.8</ecNumber>
    </recommendedName>
</protein>
<dbReference type="Pfam" id="PF00254">
    <property type="entry name" value="FKBP_C"/>
    <property type="match status" value="1"/>
</dbReference>
<dbReference type="AlphaFoldDB" id="A0A7D4CEQ1"/>
<proteinExistence type="inferred from homology"/>
<dbReference type="SUPFAM" id="SSF54534">
    <property type="entry name" value="FKBP-like"/>
    <property type="match status" value="1"/>
</dbReference>
<dbReference type="KEGG" id="emv:HQR01_05225"/>
<feature type="chain" id="PRO_5028797873" description="Peptidyl-prolyl cis-trans isomerase" evidence="6">
    <location>
        <begin position="20"/>
        <end position="162"/>
    </location>
</feature>
<evidence type="ECO:0000313" key="9">
    <source>
        <dbReference type="Proteomes" id="UP000504693"/>
    </source>
</evidence>
<sequence>MTLLALGAAAAAIGFHAVAAEESPPDRSQDLAWMSAQQAYLGGLKPVDGWRYIDGGLRWRYVEYKGSQDKPRVADTVTVHYAGTFIDGQTFDSSFDRGEPATFPLGRLIKGWQLAIPQMGVGDTIEIAIPAELAYGTSGKGPIPGGATLLFKVQLLGFERAE</sequence>
<feature type="domain" description="PPIase FKBP-type" evidence="7">
    <location>
        <begin position="74"/>
        <end position="159"/>
    </location>
</feature>
<accession>A0A7D4CEQ1</accession>
<evidence type="ECO:0000313" key="8">
    <source>
        <dbReference type="EMBL" id="QKG72669.1"/>
    </source>
</evidence>
<dbReference type="EMBL" id="CP053921">
    <property type="protein sequence ID" value="QKG72669.1"/>
    <property type="molecule type" value="Genomic_DNA"/>
</dbReference>
<evidence type="ECO:0000256" key="5">
    <source>
        <dbReference type="RuleBase" id="RU003915"/>
    </source>
</evidence>
<dbReference type="InterPro" id="IPR044609">
    <property type="entry name" value="FKBP2/11"/>
</dbReference>
<name>A0A7D4CEQ1_9SPHN</name>
<dbReference type="PANTHER" id="PTHR45779">
    <property type="entry name" value="PEPTIDYLPROLYL ISOMERASE"/>
    <property type="match status" value="1"/>
</dbReference>
<comment type="similarity">
    <text evidence="5">Belongs to the FKBP-type PPIase family.</text>
</comment>
<keyword evidence="6" id="KW-0732">Signal</keyword>
<evidence type="ECO:0000256" key="2">
    <source>
        <dbReference type="ARBA" id="ARBA00023110"/>
    </source>
</evidence>
<keyword evidence="9" id="KW-1185">Reference proteome</keyword>
<keyword evidence="2 4" id="KW-0697">Rotamase</keyword>
<dbReference type="PROSITE" id="PS50059">
    <property type="entry name" value="FKBP_PPIASE"/>
    <property type="match status" value="1"/>
</dbReference>
<dbReference type="InterPro" id="IPR001179">
    <property type="entry name" value="PPIase_FKBP_dom"/>
</dbReference>
<evidence type="ECO:0000256" key="6">
    <source>
        <dbReference type="SAM" id="SignalP"/>
    </source>
</evidence>
<evidence type="ECO:0000256" key="3">
    <source>
        <dbReference type="ARBA" id="ARBA00023235"/>
    </source>
</evidence>
<dbReference type="GO" id="GO:0003755">
    <property type="term" value="F:peptidyl-prolyl cis-trans isomerase activity"/>
    <property type="evidence" value="ECO:0007669"/>
    <property type="project" value="UniProtKB-UniRule"/>
</dbReference>